<evidence type="ECO:0000313" key="5">
    <source>
        <dbReference type="EMBL" id="KAA9008769.1"/>
    </source>
</evidence>
<name>A0A5J5GKG5_9RHOB</name>
<dbReference type="PANTHER" id="PTHR24567">
    <property type="entry name" value="CRP FAMILY TRANSCRIPTIONAL REGULATORY PROTEIN"/>
    <property type="match status" value="1"/>
</dbReference>
<dbReference type="SMART" id="SM00100">
    <property type="entry name" value="cNMP"/>
    <property type="match status" value="1"/>
</dbReference>
<sequence>MLSNKTFIPERKSHCLDFVSRHFGLCAELDPNAARSLAAVTRPLSFTAGEAIFSQGDPADRIGIVTEGIVKIVDLTQDGSEHVLSLLSAGDIVGEIGTSENQLSWEAATDVSICGLERPTFERLLSEHRSLLEAFSAATRRQLQKERLWASSMRSRKTQQRVAVWLYTQLPQESGKTEIRLALKISRRDLASLLDMSAETLCRVFHTITDFGAIQMPSPDMVVVKDRRKLLQVARGRCPSVSAVA</sequence>
<comment type="caution">
    <text evidence="5">The sequence shown here is derived from an EMBL/GenBank/DDBJ whole genome shotgun (WGS) entry which is preliminary data.</text>
</comment>
<evidence type="ECO:0000259" key="4">
    <source>
        <dbReference type="PROSITE" id="PS50042"/>
    </source>
</evidence>
<dbReference type="GO" id="GO:0003700">
    <property type="term" value="F:DNA-binding transcription factor activity"/>
    <property type="evidence" value="ECO:0007669"/>
    <property type="project" value="TreeGrafter"/>
</dbReference>
<gene>
    <name evidence="5" type="ORF">F3S47_05745</name>
</gene>
<dbReference type="InterPro" id="IPR000595">
    <property type="entry name" value="cNMP-bd_dom"/>
</dbReference>
<proteinExistence type="predicted"/>
<dbReference type="InterPro" id="IPR036390">
    <property type="entry name" value="WH_DNA-bd_sf"/>
</dbReference>
<feature type="domain" description="Cyclic nucleotide-binding" evidence="4">
    <location>
        <begin position="25"/>
        <end position="125"/>
    </location>
</feature>
<dbReference type="GO" id="GO:0005829">
    <property type="term" value="C:cytosol"/>
    <property type="evidence" value="ECO:0007669"/>
    <property type="project" value="TreeGrafter"/>
</dbReference>
<dbReference type="InterPro" id="IPR036388">
    <property type="entry name" value="WH-like_DNA-bd_sf"/>
</dbReference>
<dbReference type="InterPro" id="IPR050397">
    <property type="entry name" value="Env_Response_Regulators"/>
</dbReference>
<dbReference type="SUPFAM" id="SSF46785">
    <property type="entry name" value="Winged helix' DNA-binding domain"/>
    <property type="match status" value="1"/>
</dbReference>
<evidence type="ECO:0000256" key="2">
    <source>
        <dbReference type="ARBA" id="ARBA00023125"/>
    </source>
</evidence>
<keyword evidence="3" id="KW-0804">Transcription</keyword>
<dbReference type="RefSeq" id="WP_150444302.1">
    <property type="nucleotide sequence ID" value="NZ_VYQE01000002.1"/>
</dbReference>
<dbReference type="PROSITE" id="PS50042">
    <property type="entry name" value="CNMP_BINDING_3"/>
    <property type="match status" value="1"/>
</dbReference>
<dbReference type="InterPro" id="IPR018490">
    <property type="entry name" value="cNMP-bd_dom_sf"/>
</dbReference>
<dbReference type="CDD" id="cd00038">
    <property type="entry name" value="CAP_ED"/>
    <property type="match status" value="1"/>
</dbReference>
<dbReference type="AlphaFoldDB" id="A0A5J5GKG5"/>
<dbReference type="InterPro" id="IPR012318">
    <property type="entry name" value="HTH_CRP"/>
</dbReference>
<evidence type="ECO:0000256" key="3">
    <source>
        <dbReference type="ARBA" id="ARBA00023163"/>
    </source>
</evidence>
<evidence type="ECO:0000256" key="1">
    <source>
        <dbReference type="ARBA" id="ARBA00023015"/>
    </source>
</evidence>
<dbReference type="Gene3D" id="2.60.120.10">
    <property type="entry name" value="Jelly Rolls"/>
    <property type="match status" value="1"/>
</dbReference>
<dbReference type="Pfam" id="PF13545">
    <property type="entry name" value="HTH_Crp_2"/>
    <property type="match status" value="1"/>
</dbReference>
<dbReference type="Pfam" id="PF00027">
    <property type="entry name" value="cNMP_binding"/>
    <property type="match status" value="1"/>
</dbReference>
<reference evidence="5 6" key="1">
    <citation type="submission" date="2019-09" db="EMBL/GenBank/DDBJ databases">
        <authorList>
            <person name="Park J.-S."/>
            <person name="Choi H.-J."/>
        </authorList>
    </citation>
    <scope>NUCLEOTIDE SEQUENCE [LARGE SCALE GENOMIC DNA]</scope>
    <source>
        <strain evidence="5 6">176SS1-4</strain>
    </source>
</reference>
<keyword evidence="6" id="KW-1185">Reference proteome</keyword>
<dbReference type="PANTHER" id="PTHR24567:SF26">
    <property type="entry name" value="REGULATORY PROTEIN YEIL"/>
    <property type="match status" value="1"/>
</dbReference>
<accession>A0A5J5GKG5</accession>
<dbReference type="EMBL" id="VYQE01000002">
    <property type="protein sequence ID" value="KAA9008769.1"/>
    <property type="molecule type" value="Genomic_DNA"/>
</dbReference>
<dbReference type="InterPro" id="IPR014710">
    <property type="entry name" value="RmlC-like_jellyroll"/>
</dbReference>
<organism evidence="5 6">
    <name type="scientific">Histidinibacterium aquaticum</name>
    <dbReference type="NCBI Taxonomy" id="2613962"/>
    <lineage>
        <taxon>Bacteria</taxon>
        <taxon>Pseudomonadati</taxon>
        <taxon>Pseudomonadota</taxon>
        <taxon>Alphaproteobacteria</taxon>
        <taxon>Rhodobacterales</taxon>
        <taxon>Paracoccaceae</taxon>
        <taxon>Histidinibacterium</taxon>
    </lineage>
</organism>
<protein>
    <submittedName>
        <fullName evidence="5">Crp/Fnr family transcriptional regulator</fullName>
    </submittedName>
</protein>
<dbReference type="GO" id="GO:0003677">
    <property type="term" value="F:DNA binding"/>
    <property type="evidence" value="ECO:0007669"/>
    <property type="project" value="UniProtKB-KW"/>
</dbReference>
<evidence type="ECO:0000313" key="6">
    <source>
        <dbReference type="Proteomes" id="UP000326554"/>
    </source>
</evidence>
<keyword evidence="1" id="KW-0805">Transcription regulation</keyword>
<dbReference type="Gene3D" id="1.10.10.10">
    <property type="entry name" value="Winged helix-like DNA-binding domain superfamily/Winged helix DNA-binding domain"/>
    <property type="match status" value="1"/>
</dbReference>
<dbReference type="SUPFAM" id="SSF51206">
    <property type="entry name" value="cAMP-binding domain-like"/>
    <property type="match status" value="1"/>
</dbReference>
<dbReference type="Proteomes" id="UP000326554">
    <property type="component" value="Unassembled WGS sequence"/>
</dbReference>
<keyword evidence="2" id="KW-0238">DNA-binding</keyword>